<evidence type="ECO:0000256" key="1">
    <source>
        <dbReference type="ARBA" id="ARBA00023125"/>
    </source>
</evidence>
<evidence type="ECO:0000313" key="5">
    <source>
        <dbReference type="Proteomes" id="UP000093199"/>
    </source>
</evidence>
<dbReference type="SUPFAM" id="SSF46689">
    <property type="entry name" value="Homeodomain-like"/>
    <property type="match status" value="1"/>
</dbReference>
<keyword evidence="1 2" id="KW-0238">DNA-binding</keyword>
<dbReference type="EMBL" id="MASJ01000010">
    <property type="protein sequence ID" value="OCS86625.1"/>
    <property type="molecule type" value="Genomic_DNA"/>
</dbReference>
<dbReference type="InterPro" id="IPR036271">
    <property type="entry name" value="Tet_transcr_reg_TetR-rel_C_sf"/>
</dbReference>
<dbReference type="InterPro" id="IPR049397">
    <property type="entry name" value="EthR_C"/>
</dbReference>
<dbReference type="Pfam" id="PF00440">
    <property type="entry name" value="TetR_N"/>
    <property type="match status" value="1"/>
</dbReference>
<accession>A0A1C0YHH3</accession>
<evidence type="ECO:0000259" key="3">
    <source>
        <dbReference type="PROSITE" id="PS50977"/>
    </source>
</evidence>
<dbReference type="PANTHER" id="PTHR43479:SF7">
    <property type="entry name" value="TETR-FAMILY TRANSCRIPTIONAL REGULATOR"/>
    <property type="match status" value="1"/>
</dbReference>
<evidence type="ECO:0000313" key="4">
    <source>
        <dbReference type="EMBL" id="OCS86625.1"/>
    </source>
</evidence>
<reference evidence="4 5" key="1">
    <citation type="submission" date="2016-07" db="EMBL/GenBank/DDBJ databases">
        <title>Caryophanon tenue genome sequencing.</title>
        <authorList>
            <person name="Verma A."/>
            <person name="Pal Y."/>
            <person name="Krishnamurthi S."/>
        </authorList>
    </citation>
    <scope>NUCLEOTIDE SEQUENCE [LARGE SCALE GENOMIC DNA]</scope>
    <source>
        <strain evidence="4 5">DSM 14152</strain>
    </source>
</reference>
<dbReference type="PANTHER" id="PTHR43479">
    <property type="entry name" value="ACREF/ENVCD OPERON REPRESSOR-RELATED"/>
    <property type="match status" value="1"/>
</dbReference>
<feature type="DNA-binding region" description="H-T-H motif" evidence="2">
    <location>
        <begin position="35"/>
        <end position="54"/>
    </location>
</feature>
<organism evidence="4 5">
    <name type="scientific">Caryophanon tenue</name>
    <dbReference type="NCBI Taxonomy" id="33978"/>
    <lineage>
        <taxon>Bacteria</taxon>
        <taxon>Bacillati</taxon>
        <taxon>Bacillota</taxon>
        <taxon>Bacilli</taxon>
        <taxon>Bacillales</taxon>
        <taxon>Caryophanaceae</taxon>
        <taxon>Caryophanon</taxon>
    </lineage>
</organism>
<dbReference type="InterPro" id="IPR023772">
    <property type="entry name" value="DNA-bd_HTH_TetR-type_CS"/>
</dbReference>
<gene>
    <name evidence="4" type="ORF">A6M13_13005</name>
</gene>
<name>A0A1C0YHH3_9BACL</name>
<dbReference type="PRINTS" id="PR00455">
    <property type="entry name" value="HTHTETR"/>
</dbReference>
<sequence>MKENSMKQERSIETRNKLLKAGTTVFLYNGFTQTTMTQIIKEAGVGYGTAYVYFKNKDDLLRVIMDDTIVSLQAIGLMPFVPSTKPEAIDIITKQLCLVIDAALQHQRMLKVVYEAIGCSPLIADFWKKFQDTFKLSIARDIRYVQEIGLAHPHINADVLAHLWYSLNEQVMWDFVLHKNNANHEMDEVVELMVHLYTNSLYK</sequence>
<evidence type="ECO:0000256" key="2">
    <source>
        <dbReference type="PROSITE-ProRule" id="PRU00335"/>
    </source>
</evidence>
<feature type="domain" description="HTH tetR-type" evidence="3">
    <location>
        <begin position="12"/>
        <end position="72"/>
    </location>
</feature>
<protein>
    <recommendedName>
        <fullName evidence="3">HTH tetR-type domain-containing protein</fullName>
    </recommendedName>
</protein>
<dbReference type="SUPFAM" id="SSF48498">
    <property type="entry name" value="Tetracyclin repressor-like, C-terminal domain"/>
    <property type="match status" value="1"/>
</dbReference>
<dbReference type="AlphaFoldDB" id="A0A1C0YHH3"/>
<dbReference type="Gene3D" id="1.10.10.60">
    <property type="entry name" value="Homeodomain-like"/>
    <property type="match status" value="1"/>
</dbReference>
<dbReference type="Proteomes" id="UP000093199">
    <property type="component" value="Unassembled WGS sequence"/>
</dbReference>
<dbReference type="Pfam" id="PF21313">
    <property type="entry name" value="EthR_C"/>
    <property type="match status" value="1"/>
</dbReference>
<dbReference type="PROSITE" id="PS50977">
    <property type="entry name" value="HTH_TETR_2"/>
    <property type="match status" value="1"/>
</dbReference>
<dbReference type="GO" id="GO:0003677">
    <property type="term" value="F:DNA binding"/>
    <property type="evidence" value="ECO:0007669"/>
    <property type="project" value="UniProtKB-UniRule"/>
</dbReference>
<proteinExistence type="predicted"/>
<dbReference type="PROSITE" id="PS01081">
    <property type="entry name" value="HTH_TETR_1"/>
    <property type="match status" value="1"/>
</dbReference>
<dbReference type="Gene3D" id="1.10.357.10">
    <property type="entry name" value="Tetracycline Repressor, domain 2"/>
    <property type="match status" value="1"/>
</dbReference>
<dbReference type="InterPro" id="IPR001647">
    <property type="entry name" value="HTH_TetR"/>
</dbReference>
<dbReference type="InterPro" id="IPR050624">
    <property type="entry name" value="HTH-type_Tx_Regulator"/>
</dbReference>
<dbReference type="InterPro" id="IPR009057">
    <property type="entry name" value="Homeodomain-like_sf"/>
</dbReference>
<keyword evidence="5" id="KW-1185">Reference proteome</keyword>
<dbReference type="STRING" id="33978.A6M13_13005"/>
<comment type="caution">
    <text evidence="4">The sequence shown here is derived from an EMBL/GenBank/DDBJ whole genome shotgun (WGS) entry which is preliminary data.</text>
</comment>